<evidence type="ECO:0000256" key="5">
    <source>
        <dbReference type="ARBA" id="ARBA00022692"/>
    </source>
</evidence>
<dbReference type="Pfam" id="PF12698">
    <property type="entry name" value="ABC2_membrane_3"/>
    <property type="match status" value="1"/>
</dbReference>
<comment type="caution">
    <text evidence="10">The sequence shown here is derived from an EMBL/GenBank/DDBJ whole genome shotgun (WGS) entry which is preliminary data.</text>
</comment>
<feature type="transmembrane region" description="Helical" evidence="8">
    <location>
        <begin position="21"/>
        <end position="40"/>
    </location>
</feature>
<evidence type="ECO:0000256" key="3">
    <source>
        <dbReference type="ARBA" id="ARBA00022448"/>
    </source>
</evidence>
<keyword evidence="3 8" id="KW-0813">Transport</keyword>
<keyword evidence="4 8" id="KW-1003">Cell membrane</keyword>
<evidence type="ECO:0000259" key="9">
    <source>
        <dbReference type="PROSITE" id="PS51012"/>
    </source>
</evidence>
<evidence type="ECO:0000256" key="6">
    <source>
        <dbReference type="ARBA" id="ARBA00022989"/>
    </source>
</evidence>
<feature type="transmembrane region" description="Helical" evidence="8">
    <location>
        <begin position="282"/>
        <end position="302"/>
    </location>
</feature>
<evidence type="ECO:0000256" key="7">
    <source>
        <dbReference type="ARBA" id="ARBA00023136"/>
    </source>
</evidence>
<comment type="similarity">
    <text evidence="2 8">Belongs to the ABC-2 integral membrane protein family.</text>
</comment>
<dbReference type="PRINTS" id="PR00164">
    <property type="entry name" value="ABC2TRNSPORT"/>
</dbReference>
<dbReference type="PROSITE" id="PS51012">
    <property type="entry name" value="ABC_TM2"/>
    <property type="match status" value="1"/>
</dbReference>
<dbReference type="EMBL" id="JBIPKE010000017">
    <property type="protein sequence ID" value="MFH6984374.1"/>
    <property type="molecule type" value="Genomic_DNA"/>
</dbReference>
<proteinExistence type="inferred from homology"/>
<comment type="subcellular location">
    <subcellularLocation>
        <location evidence="1 8">Cell membrane</location>
        <topology evidence="1 8">Multi-pass membrane protein</topology>
    </subcellularLocation>
</comment>
<dbReference type="InterPro" id="IPR047817">
    <property type="entry name" value="ABC2_TM_bact-type"/>
</dbReference>
<dbReference type="PANTHER" id="PTHR30294">
    <property type="entry name" value="MEMBRANE COMPONENT OF ABC TRANSPORTER YHHJ-RELATED"/>
    <property type="match status" value="1"/>
</dbReference>
<keyword evidence="5 8" id="KW-0812">Transmembrane</keyword>
<feature type="transmembrane region" description="Helical" evidence="8">
    <location>
        <begin position="339"/>
        <end position="359"/>
    </location>
</feature>
<feature type="transmembrane region" description="Helical" evidence="8">
    <location>
        <begin position="251"/>
        <end position="275"/>
    </location>
</feature>
<dbReference type="InterPro" id="IPR051449">
    <property type="entry name" value="ABC-2_transporter_component"/>
</dbReference>
<keyword evidence="6 8" id="KW-1133">Transmembrane helix</keyword>
<organism evidence="10 11">
    <name type="scientific">Marinoscillum luteum</name>
    <dbReference type="NCBI Taxonomy" id="861051"/>
    <lineage>
        <taxon>Bacteria</taxon>
        <taxon>Pseudomonadati</taxon>
        <taxon>Bacteroidota</taxon>
        <taxon>Cytophagia</taxon>
        <taxon>Cytophagales</taxon>
        <taxon>Reichenbachiellaceae</taxon>
        <taxon>Marinoscillum</taxon>
    </lineage>
</organism>
<feature type="domain" description="ABC transmembrane type-2" evidence="9">
    <location>
        <begin position="116"/>
        <end position="365"/>
    </location>
</feature>
<protein>
    <recommendedName>
        <fullName evidence="8">Transport permease protein</fullName>
    </recommendedName>
</protein>
<reference evidence="10 11" key="1">
    <citation type="journal article" date="2013" name="Int. J. Syst. Evol. Microbiol.">
        <title>Marinoscillum luteum sp. nov., isolated from marine sediment.</title>
        <authorList>
            <person name="Cha I.T."/>
            <person name="Park S.J."/>
            <person name="Kim S.J."/>
            <person name="Kim J.G."/>
            <person name="Jung M.Y."/>
            <person name="Shin K.S."/>
            <person name="Kwon K.K."/>
            <person name="Yang S.H."/>
            <person name="Seo Y.S."/>
            <person name="Rhee S.K."/>
        </authorList>
    </citation>
    <scope>NUCLEOTIDE SEQUENCE [LARGE SCALE GENOMIC DNA]</scope>
    <source>
        <strain evidence="10 11">KCTC 23939</strain>
    </source>
</reference>
<keyword evidence="11" id="KW-1185">Reference proteome</keyword>
<evidence type="ECO:0000256" key="1">
    <source>
        <dbReference type="ARBA" id="ARBA00004651"/>
    </source>
</evidence>
<name>A0ABW7NA07_9BACT</name>
<accession>A0ABW7NA07</accession>
<dbReference type="PANTHER" id="PTHR30294:SF29">
    <property type="entry name" value="MULTIDRUG ABC TRANSPORTER PERMEASE YBHS-RELATED"/>
    <property type="match status" value="1"/>
</dbReference>
<evidence type="ECO:0000256" key="2">
    <source>
        <dbReference type="ARBA" id="ARBA00007783"/>
    </source>
</evidence>
<evidence type="ECO:0000313" key="11">
    <source>
        <dbReference type="Proteomes" id="UP001610063"/>
    </source>
</evidence>
<keyword evidence="7 8" id="KW-0472">Membrane</keyword>
<dbReference type="InterPro" id="IPR013525">
    <property type="entry name" value="ABC2_TM"/>
</dbReference>
<feature type="transmembrane region" description="Helical" evidence="8">
    <location>
        <begin position="216"/>
        <end position="239"/>
    </location>
</feature>
<dbReference type="InterPro" id="IPR000412">
    <property type="entry name" value="ABC_2_transport"/>
</dbReference>
<evidence type="ECO:0000256" key="4">
    <source>
        <dbReference type="ARBA" id="ARBA00022475"/>
    </source>
</evidence>
<evidence type="ECO:0000256" key="8">
    <source>
        <dbReference type="RuleBase" id="RU361157"/>
    </source>
</evidence>
<feature type="transmembrane region" description="Helical" evidence="8">
    <location>
        <begin position="170"/>
        <end position="195"/>
    </location>
</feature>
<sequence>MKRFAAFITKEFYHILRDKRTLVILIGMPTVMIMLFGFAITNELKEARVAFFDHSNDPQTLAIQEKILASPYFSLSGQINSPAGIEDIFRDGQTKLVMVFESDFGQRLEKDGQANIQLIADATDPNTASTVVNYAQAIILDYTRNLIPQQSTPLINVQSQMRYNPELNGVYYFVPGLIAILLMLVSAMMTSISIAREKETGTMEVLLASPMKPAQIILAKVVPYVLLSFLDAVLILTLGKFVFGVPILGSLGLLLGVTLLFILLALSLGILISTVSPNQQTALLLSLMGLMLPTILLSGFIFPIENMPLPLQVISNIIPARWFIIAVKSIMLKGSGFLLLWKEILIMFGFILFFIAVSVRKFKIRLE</sequence>
<dbReference type="RefSeq" id="WP_395417719.1">
    <property type="nucleotide sequence ID" value="NZ_JBIPKE010000017.1"/>
</dbReference>
<gene>
    <name evidence="10" type="ORF">ACHKAR_13055</name>
</gene>
<evidence type="ECO:0000313" key="10">
    <source>
        <dbReference type="EMBL" id="MFH6984374.1"/>
    </source>
</evidence>
<dbReference type="Proteomes" id="UP001610063">
    <property type="component" value="Unassembled WGS sequence"/>
</dbReference>